<dbReference type="InterPro" id="IPR053924">
    <property type="entry name" value="RecX_HTH_2nd"/>
</dbReference>
<feature type="domain" description="RecX second three-helical" evidence="6">
    <location>
        <begin position="232"/>
        <end position="272"/>
    </location>
</feature>
<comment type="subcellular location">
    <subcellularLocation>
        <location evidence="1">Cytoplasm</location>
    </subcellularLocation>
</comment>
<keyword evidence="4" id="KW-0963">Cytoplasm</keyword>
<dbReference type="PANTHER" id="PTHR33602">
    <property type="entry name" value="REGULATORY PROTEIN RECX FAMILY PROTEIN"/>
    <property type="match status" value="1"/>
</dbReference>
<evidence type="ECO:0000256" key="1">
    <source>
        <dbReference type="ARBA" id="ARBA00004496"/>
    </source>
</evidence>
<evidence type="ECO:0000259" key="7">
    <source>
        <dbReference type="Pfam" id="PF21981"/>
    </source>
</evidence>
<dbReference type="InterPro" id="IPR053925">
    <property type="entry name" value="RecX_HTH_3rd"/>
</dbReference>
<evidence type="ECO:0000256" key="3">
    <source>
        <dbReference type="ARBA" id="ARBA00018111"/>
    </source>
</evidence>
<dbReference type="GO" id="GO:0005737">
    <property type="term" value="C:cytoplasm"/>
    <property type="evidence" value="ECO:0007669"/>
    <property type="project" value="UniProtKB-SubCell"/>
</dbReference>
<name>A0AAV7EID9_ARIFI</name>
<comment type="caution">
    <text evidence="8">The sequence shown here is derived from an EMBL/GenBank/DDBJ whole genome shotgun (WGS) entry which is preliminary data.</text>
</comment>
<feature type="region of interest" description="Disordered" evidence="5">
    <location>
        <begin position="51"/>
        <end position="70"/>
    </location>
</feature>
<evidence type="ECO:0000313" key="9">
    <source>
        <dbReference type="Proteomes" id="UP000825729"/>
    </source>
</evidence>
<reference evidence="8 9" key="1">
    <citation type="submission" date="2021-07" db="EMBL/GenBank/DDBJ databases">
        <title>The Aristolochia fimbriata genome: insights into angiosperm evolution, floral development and chemical biosynthesis.</title>
        <authorList>
            <person name="Jiao Y."/>
        </authorList>
    </citation>
    <scope>NUCLEOTIDE SEQUENCE [LARGE SCALE GENOMIC DNA]</scope>
    <source>
        <strain evidence="8">IBCAS-2021</strain>
        <tissue evidence="8">Leaf</tissue>
    </source>
</reference>
<evidence type="ECO:0000256" key="2">
    <source>
        <dbReference type="ARBA" id="ARBA00009695"/>
    </source>
</evidence>
<dbReference type="HAMAP" id="MF_01114">
    <property type="entry name" value="RecX"/>
    <property type="match status" value="1"/>
</dbReference>
<dbReference type="Pfam" id="PF02631">
    <property type="entry name" value="RecX_HTH2"/>
    <property type="match status" value="1"/>
</dbReference>
<feature type="domain" description="RecX third three-helical" evidence="7">
    <location>
        <begin position="295"/>
        <end position="338"/>
    </location>
</feature>
<sequence>MAAFSGNVSIRLSKDTRFSHLIIPWVQKACSVGYCRAYTVSLEPVRYIPKHARKQESRSSEPKNNLIDGGINCSSDSSLLDKTLLRGKRTKGSTWGLCEEDPENHLADIPHSLKRRFYAGSVEQYETSHPPVVFSELENETIEDLDIINLNSMEESEMNDGKSEISNEHEDCQMTMTSSSKTKQHAEKLAIEALAKRAFSVLELQKKLCAKKFPIAIVEVVIAELQERGLLNDYTYAESFSRSRWQSLSWGPRRIKQALLQKGVNGANAEKAIKEVFADSDHDQASVLGMSKNALDRLFDQALKQWNRGKDVAHETRKSRIMRWLQYRGFNWPVISFILKKLEAQS</sequence>
<dbReference type="InterPro" id="IPR003783">
    <property type="entry name" value="Regulatory_RecX"/>
</dbReference>
<evidence type="ECO:0000313" key="8">
    <source>
        <dbReference type="EMBL" id="KAG9448514.1"/>
    </source>
</evidence>
<evidence type="ECO:0000256" key="4">
    <source>
        <dbReference type="ARBA" id="ARBA00022490"/>
    </source>
</evidence>
<keyword evidence="9" id="KW-1185">Reference proteome</keyword>
<dbReference type="PANTHER" id="PTHR33602:SF1">
    <property type="entry name" value="REGULATORY PROTEIN RECX FAMILY PROTEIN"/>
    <property type="match status" value="1"/>
</dbReference>
<evidence type="ECO:0000256" key="5">
    <source>
        <dbReference type="SAM" id="MobiDB-lite"/>
    </source>
</evidence>
<dbReference type="InterPro" id="IPR036388">
    <property type="entry name" value="WH-like_DNA-bd_sf"/>
</dbReference>
<dbReference type="Gene3D" id="1.10.10.10">
    <property type="entry name" value="Winged helix-like DNA-binding domain superfamily/Winged helix DNA-binding domain"/>
    <property type="match status" value="3"/>
</dbReference>
<accession>A0AAV7EID9</accession>
<dbReference type="GO" id="GO:0006282">
    <property type="term" value="P:regulation of DNA repair"/>
    <property type="evidence" value="ECO:0007669"/>
    <property type="project" value="InterPro"/>
</dbReference>
<comment type="similarity">
    <text evidence="2">Belongs to the RecX family.</text>
</comment>
<dbReference type="Pfam" id="PF21981">
    <property type="entry name" value="RecX_HTH3"/>
    <property type="match status" value="1"/>
</dbReference>
<organism evidence="8 9">
    <name type="scientific">Aristolochia fimbriata</name>
    <name type="common">White veined hardy Dutchman's pipe vine</name>
    <dbReference type="NCBI Taxonomy" id="158543"/>
    <lineage>
        <taxon>Eukaryota</taxon>
        <taxon>Viridiplantae</taxon>
        <taxon>Streptophyta</taxon>
        <taxon>Embryophyta</taxon>
        <taxon>Tracheophyta</taxon>
        <taxon>Spermatophyta</taxon>
        <taxon>Magnoliopsida</taxon>
        <taxon>Magnoliidae</taxon>
        <taxon>Piperales</taxon>
        <taxon>Aristolochiaceae</taxon>
        <taxon>Aristolochia</taxon>
    </lineage>
</organism>
<protein>
    <recommendedName>
        <fullName evidence="3">Regulatory protein RecX</fullName>
    </recommendedName>
</protein>
<dbReference type="Proteomes" id="UP000825729">
    <property type="component" value="Unassembled WGS sequence"/>
</dbReference>
<proteinExistence type="inferred from homology"/>
<dbReference type="AlphaFoldDB" id="A0AAV7EID9"/>
<gene>
    <name evidence="8" type="ORF">H6P81_008479</name>
</gene>
<dbReference type="EMBL" id="JAINDJ010000004">
    <property type="protein sequence ID" value="KAG9448514.1"/>
    <property type="molecule type" value="Genomic_DNA"/>
</dbReference>
<evidence type="ECO:0000259" key="6">
    <source>
        <dbReference type="Pfam" id="PF02631"/>
    </source>
</evidence>